<evidence type="ECO:0000313" key="2">
    <source>
        <dbReference type="EMBL" id="AUQ98495.1"/>
    </source>
</evidence>
<reference evidence="2 3" key="1">
    <citation type="journal article" date="2017" name="Front. Microbiol.">
        <title>Phaeobacter piscinae sp. nov., a species of the Roseobacter group and potential aquaculture probiont.</title>
        <authorList>
            <person name="Sonnenschein E.C."/>
            <person name="Phippen C.B.W."/>
            <person name="Nielsen K.F."/>
            <person name="Mateiu R.V."/>
            <person name="Melchiorsen J."/>
            <person name="Gram L."/>
            <person name="Overmann J."/>
            <person name="Freese H.M."/>
        </authorList>
    </citation>
    <scope>NUCLEOTIDE SEQUENCE [LARGE SCALE GENOMIC DNA]</scope>
    <source>
        <strain evidence="2 3">P88</strain>
    </source>
</reference>
<sequence>MRMASTDAEKFSTRGREFTIFDGSPRDNSNTWAKRPDVEFMELCLTMTKRDLVQRWFSEVWENRDMSTFAEMLAPSLENTELLDGLTNPCKDYPVLIEVVHKLAGELRVQILHYMEDGDWTSTRYLLTSDGPDGITPVHAEGIMMIRFEGDKIAELTSRFDAFAFFEQLGQLPADAMPACLAGQALIWD</sequence>
<organism evidence="2 3">
    <name type="scientific">Phaeobacter inhibens</name>
    <dbReference type="NCBI Taxonomy" id="221822"/>
    <lineage>
        <taxon>Bacteria</taxon>
        <taxon>Pseudomonadati</taxon>
        <taxon>Pseudomonadota</taxon>
        <taxon>Alphaproteobacteria</taxon>
        <taxon>Rhodobacterales</taxon>
        <taxon>Roseobacteraceae</taxon>
        <taxon>Phaeobacter</taxon>
    </lineage>
</organism>
<gene>
    <name evidence="2" type="ORF">PhaeoP88_01111</name>
</gene>
<dbReference type="Gene3D" id="3.10.450.50">
    <property type="match status" value="1"/>
</dbReference>
<dbReference type="InterPro" id="IPR032710">
    <property type="entry name" value="NTF2-like_dom_sf"/>
</dbReference>
<dbReference type="InterPro" id="IPR037401">
    <property type="entry name" value="SnoaL-like"/>
</dbReference>
<evidence type="ECO:0000313" key="3">
    <source>
        <dbReference type="Proteomes" id="UP000236447"/>
    </source>
</evidence>
<protein>
    <submittedName>
        <fullName evidence="2">SnoaL-like domain protein</fullName>
    </submittedName>
</protein>
<accession>A0A2I7K7D4</accession>
<reference evidence="2 3" key="2">
    <citation type="journal article" date="2017" name="Genome Biol. Evol.">
        <title>Trajectories and Drivers of Genome Evolution in Surface-Associated Marine Phaeobacter.</title>
        <authorList>
            <person name="Freese H.M."/>
            <person name="Sikorski J."/>
            <person name="Bunk B."/>
            <person name="Scheuner C."/>
            <person name="Meier-Kolthoff J.P."/>
            <person name="Sproer C."/>
            <person name="Gram L."/>
            <person name="Overmann J."/>
        </authorList>
    </citation>
    <scope>NUCLEOTIDE SEQUENCE [LARGE SCALE GENOMIC DNA]</scope>
    <source>
        <strain evidence="2 3">P88</strain>
    </source>
</reference>
<dbReference type="SUPFAM" id="SSF54427">
    <property type="entry name" value="NTF2-like"/>
    <property type="match status" value="1"/>
</dbReference>
<dbReference type="AlphaFoldDB" id="A0A2I7K7D4"/>
<dbReference type="Proteomes" id="UP000236447">
    <property type="component" value="Chromosome"/>
</dbReference>
<dbReference type="Pfam" id="PF12680">
    <property type="entry name" value="SnoaL_2"/>
    <property type="match status" value="1"/>
</dbReference>
<proteinExistence type="predicted"/>
<feature type="domain" description="SnoaL-like" evidence="1">
    <location>
        <begin position="53"/>
        <end position="155"/>
    </location>
</feature>
<name>A0A2I7K7D4_9RHOB</name>
<evidence type="ECO:0000259" key="1">
    <source>
        <dbReference type="Pfam" id="PF12680"/>
    </source>
</evidence>
<dbReference type="EMBL" id="CP010725">
    <property type="protein sequence ID" value="AUQ98495.1"/>
    <property type="molecule type" value="Genomic_DNA"/>
</dbReference>